<sequence length="216" mass="25290">MKKILYPLLLLIFSNFINAQNFENPKDWFLGIKSENALSGVELIPNKEIYKIQLDKWLTTLSYSESTRRELWLMGGGNKSSEPDEDILLETDFENNSPKFQRMFKKAEVSRLKNSKMTLQMHLLKTYKFEKDKVEFNRYGELKDVVLYKTITDINSDESKISFGTLKKMLSNVYGEPTRSKDDDSLYYVWGDSSVKLMLIAHLKDSYFAIIYNVKK</sequence>
<reference evidence="2 3" key="2">
    <citation type="submission" date="2017-05" db="EMBL/GenBank/DDBJ databases">
        <title>Genome of Chryseobacterium haifense.</title>
        <authorList>
            <person name="Newman J.D."/>
        </authorList>
    </citation>
    <scope>NUCLEOTIDE SEQUENCE [LARGE SCALE GENOMIC DNA]</scope>
    <source>
        <strain evidence="2 3">DSM 19056</strain>
    </source>
</reference>
<dbReference type="Proteomes" id="UP000197587">
    <property type="component" value="Unassembled WGS sequence"/>
</dbReference>
<proteinExistence type="predicted"/>
<accession>A0A246BBK9</accession>
<dbReference type="AlphaFoldDB" id="A0A246BBK9"/>
<protein>
    <submittedName>
        <fullName evidence="2">Uncharacterized protein</fullName>
    </submittedName>
</protein>
<feature type="chain" id="PRO_5012150921" evidence="1">
    <location>
        <begin position="20"/>
        <end position="216"/>
    </location>
</feature>
<gene>
    <name evidence="2" type="ORF">AP75_02615</name>
</gene>
<feature type="signal peptide" evidence="1">
    <location>
        <begin position="1"/>
        <end position="19"/>
    </location>
</feature>
<dbReference type="EMBL" id="JASZ02000003">
    <property type="protein sequence ID" value="OWK99031.1"/>
    <property type="molecule type" value="Genomic_DNA"/>
</dbReference>
<organism evidence="2 3">
    <name type="scientific">Kaistella haifensis DSM 19056</name>
    <dbReference type="NCBI Taxonomy" id="1450526"/>
    <lineage>
        <taxon>Bacteria</taxon>
        <taxon>Pseudomonadati</taxon>
        <taxon>Bacteroidota</taxon>
        <taxon>Flavobacteriia</taxon>
        <taxon>Flavobacteriales</taxon>
        <taxon>Weeksellaceae</taxon>
        <taxon>Chryseobacterium group</taxon>
        <taxon>Kaistella</taxon>
    </lineage>
</organism>
<dbReference type="RefSeq" id="WP_088263534.1">
    <property type="nucleotide sequence ID" value="NZ_JASZ02000003.1"/>
</dbReference>
<name>A0A246BBK9_9FLAO</name>
<evidence type="ECO:0000313" key="3">
    <source>
        <dbReference type="Proteomes" id="UP000197587"/>
    </source>
</evidence>
<keyword evidence="3" id="KW-1185">Reference proteome</keyword>
<evidence type="ECO:0000313" key="2">
    <source>
        <dbReference type="EMBL" id="OWK99031.1"/>
    </source>
</evidence>
<reference evidence="2 3" key="1">
    <citation type="submission" date="2014-01" db="EMBL/GenBank/DDBJ databases">
        <authorList>
            <consortium name="Genome Consortium for Active Teaching"/>
            <person name="Sontag T.C."/>
            <person name="Newman J.D."/>
        </authorList>
    </citation>
    <scope>NUCLEOTIDE SEQUENCE [LARGE SCALE GENOMIC DNA]</scope>
    <source>
        <strain evidence="2 3">DSM 19056</strain>
    </source>
</reference>
<evidence type="ECO:0000256" key="1">
    <source>
        <dbReference type="SAM" id="SignalP"/>
    </source>
</evidence>
<comment type="caution">
    <text evidence="2">The sequence shown here is derived from an EMBL/GenBank/DDBJ whole genome shotgun (WGS) entry which is preliminary data.</text>
</comment>
<keyword evidence="1" id="KW-0732">Signal</keyword>